<evidence type="ECO:0000313" key="2">
    <source>
        <dbReference type="Proteomes" id="UP000409147"/>
    </source>
</evidence>
<sequence>MKIYTELTQKVTVITKNATPYDVDGNKGITYRLVVMKDNDVEKIKVVDEKAYNMFQPGQEYLLTGEFDIRNARCGEWKVNGFKK</sequence>
<reference evidence="1 2" key="1">
    <citation type="submission" date="2019-07" db="EMBL/GenBank/DDBJ databases">
        <authorList>
            <person name="Hibberd C M."/>
            <person name="Gehrig L. J."/>
            <person name="Chang H.-W."/>
            <person name="Venkatesh S."/>
        </authorList>
    </citation>
    <scope>NUCLEOTIDE SEQUENCE [LARGE SCALE GENOMIC DNA]</scope>
    <source>
        <strain evidence="1">Ruminococcus_obeum_SSTS_Bg7063</strain>
    </source>
</reference>
<name>A0A564UIM7_9FIRM</name>
<accession>A0A564UIM7</accession>
<proteinExistence type="predicted"/>
<organism evidence="1 2">
    <name type="scientific">Blautia obeum</name>
    <dbReference type="NCBI Taxonomy" id="40520"/>
    <lineage>
        <taxon>Bacteria</taxon>
        <taxon>Bacillati</taxon>
        <taxon>Bacillota</taxon>
        <taxon>Clostridia</taxon>
        <taxon>Lachnospirales</taxon>
        <taxon>Lachnospiraceae</taxon>
        <taxon>Blautia</taxon>
    </lineage>
</organism>
<dbReference type="RefSeq" id="WP_144369631.1">
    <property type="nucleotide sequence ID" value="NZ_CABHNB010000043.1"/>
</dbReference>
<evidence type="ECO:0008006" key="3">
    <source>
        <dbReference type="Google" id="ProtNLM"/>
    </source>
</evidence>
<dbReference type="AlphaFoldDB" id="A0A564UIM7"/>
<dbReference type="Proteomes" id="UP000409147">
    <property type="component" value="Unassembled WGS sequence"/>
</dbReference>
<keyword evidence="2" id="KW-1185">Reference proteome</keyword>
<protein>
    <recommendedName>
        <fullName evidence="3">DUF3127 domain-containing protein</fullName>
    </recommendedName>
</protein>
<dbReference type="EMBL" id="CABHNB010000043">
    <property type="protein sequence ID" value="VUX19385.1"/>
    <property type="molecule type" value="Genomic_DNA"/>
</dbReference>
<evidence type="ECO:0000313" key="1">
    <source>
        <dbReference type="EMBL" id="VUX19385.1"/>
    </source>
</evidence>
<gene>
    <name evidence="1" type="ORF">ROSSTS7063_02972</name>
</gene>